<dbReference type="PROSITE" id="PS50262">
    <property type="entry name" value="G_PROTEIN_RECEP_F1_2"/>
    <property type="match status" value="1"/>
</dbReference>
<feature type="transmembrane region" description="Helical" evidence="10">
    <location>
        <begin position="271"/>
        <end position="294"/>
    </location>
</feature>
<keyword evidence="6 10" id="KW-0472">Membrane</keyword>
<keyword evidence="5 9" id="KW-0297">G-protein coupled receptor</keyword>
<keyword evidence="7 9" id="KW-0675">Receptor</keyword>
<dbReference type="PANTHER" id="PTHR24248:SF195">
    <property type="entry name" value="D(1) DOPAMINE RECEPTOR-LIKE"/>
    <property type="match status" value="1"/>
</dbReference>
<keyword evidence="2" id="KW-1003">Cell membrane</keyword>
<dbReference type="PANTHER" id="PTHR24248">
    <property type="entry name" value="ADRENERGIC RECEPTOR-RELATED G-PROTEIN COUPLED RECEPTOR"/>
    <property type="match status" value="1"/>
</dbReference>
<proteinExistence type="inferred from homology"/>
<comment type="similarity">
    <text evidence="9">Belongs to the G-protein coupled receptor 1 family.</text>
</comment>
<dbReference type="SUPFAM" id="SSF81321">
    <property type="entry name" value="Family A G protein-coupled receptor-like"/>
    <property type="match status" value="1"/>
</dbReference>
<feature type="domain" description="G-protein coupled receptors family 1 profile" evidence="11">
    <location>
        <begin position="56"/>
        <end position="329"/>
    </location>
</feature>
<keyword evidence="8 9" id="KW-0807">Transducer</keyword>
<evidence type="ECO:0000256" key="8">
    <source>
        <dbReference type="ARBA" id="ARBA00023224"/>
    </source>
</evidence>
<dbReference type="OMA" id="CPHEASL"/>
<keyword evidence="4 10" id="KW-1133">Transmembrane helix</keyword>
<evidence type="ECO:0000256" key="2">
    <source>
        <dbReference type="ARBA" id="ARBA00022475"/>
    </source>
</evidence>
<evidence type="ECO:0000313" key="13">
    <source>
        <dbReference type="RefSeq" id="XP_013419282.1"/>
    </source>
</evidence>
<reference evidence="13 14" key="1">
    <citation type="submission" date="2025-04" db="UniProtKB">
        <authorList>
            <consortium name="RefSeq"/>
        </authorList>
    </citation>
    <scope>IDENTIFICATION</scope>
    <source>
        <tissue evidence="13 14">Gonads</tissue>
    </source>
</reference>
<dbReference type="RefSeq" id="XP_013419283.1">
    <property type="nucleotide sequence ID" value="XM_013563829.1"/>
</dbReference>
<evidence type="ECO:0000256" key="7">
    <source>
        <dbReference type="ARBA" id="ARBA00023170"/>
    </source>
</evidence>
<feature type="transmembrane region" description="Helical" evidence="10">
    <location>
        <begin position="108"/>
        <end position="135"/>
    </location>
</feature>
<feature type="transmembrane region" description="Helical" evidence="10">
    <location>
        <begin position="208"/>
        <end position="229"/>
    </location>
</feature>
<dbReference type="GeneID" id="106179991"/>
<feature type="transmembrane region" description="Helical" evidence="10">
    <location>
        <begin position="310"/>
        <end position="331"/>
    </location>
</feature>
<dbReference type="AlphaFoldDB" id="A0A1S3K9H7"/>
<evidence type="ECO:0000313" key="14">
    <source>
        <dbReference type="RefSeq" id="XP_013419283.1"/>
    </source>
</evidence>
<dbReference type="GO" id="GO:0071880">
    <property type="term" value="P:adenylate cyclase-activating adrenergic receptor signaling pathway"/>
    <property type="evidence" value="ECO:0007669"/>
    <property type="project" value="TreeGrafter"/>
</dbReference>
<evidence type="ECO:0000256" key="4">
    <source>
        <dbReference type="ARBA" id="ARBA00022989"/>
    </source>
</evidence>
<feature type="transmembrane region" description="Helical" evidence="10">
    <location>
        <begin position="77"/>
        <end position="96"/>
    </location>
</feature>
<evidence type="ECO:0000313" key="12">
    <source>
        <dbReference type="Proteomes" id="UP000085678"/>
    </source>
</evidence>
<sequence length="367" mass="41278">MATTMSAINATLNATEAPYQALCAAGHDPAPSPIPTGVRIFLGVLLSIIDLAVILGNLLVVIAILKFEQLRSKITNYFIVSLAISDMCVGVFVLPFAAIQDLLGNWPFGHYCLTWVSFDVMMSTASILNLLMIAVERYIAVTRPFHYHEIVTNKTAGIMLGVAWIASGMVSFIPLQLEWFYFEGDYRWHQWATDQALGPLCKLAFNPYYAIISSSISFYVPLIMMTFLYGRVFAIARRQAKQIADMDKAMANVRKDGKGTKRSENKATKTMATVMGVFILCWLPFFILNCLLGWDPEMLLCKLNPNFMDIFSFFVWLGWINSVFNPFIYSLNPSFRAAYRKILCRCCGKGQSRARGYYEDYTVSTVG</sequence>
<evidence type="ECO:0000256" key="3">
    <source>
        <dbReference type="ARBA" id="ARBA00022692"/>
    </source>
</evidence>
<evidence type="ECO:0000259" key="11">
    <source>
        <dbReference type="PROSITE" id="PS50262"/>
    </source>
</evidence>
<evidence type="ECO:0000256" key="1">
    <source>
        <dbReference type="ARBA" id="ARBA00004651"/>
    </source>
</evidence>
<evidence type="ECO:0000256" key="10">
    <source>
        <dbReference type="SAM" id="Phobius"/>
    </source>
</evidence>
<dbReference type="OrthoDB" id="5957871at2759"/>
<evidence type="ECO:0000313" key="15">
    <source>
        <dbReference type="RefSeq" id="XP_013419284.1"/>
    </source>
</evidence>
<keyword evidence="12" id="KW-1185">Reference proteome</keyword>
<protein>
    <submittedName>
        <fullName evidence="13 14">D(1) dopamine receptor</fullName>
    </submittedName>
</protein>
<evidence type="ECO:0000256" key="5">
    <source>
        <dbReference type="ARBA" id="ARBA00023040"/>
    </source>
</evidence>
<gene>
    <name evidence="13 14 15" type="primary">LOC106179991</name>
</gene>
<dbReference type="GO" id="GO:0005886">
    <property type="term" value="C:plasma membrane"/>
    <property type="evidence" value="ECO:0007669"/>
    <property type="project" value="UniProtKB-SubCell"/>
</dbReference>
<name>A0A1S3K9H7_LINAN</name>
<dbReference type="PRINTS" id="PR00237">
    <property type="entry name" value="GPCRRHODOPSN"/>
</dbReference>
<dbReference type="STRING" id="7574.A0A1S3K9H7"/>
<evidence type="ECO:0000256" key="6">
    <source>
        <dbReference type="ARBA" id="ARBA00023136"/>
    </source>
</evidence>
<accession>A0A1S3K9H7</accession>
<dbReference type="KEGG" id="lak:106179991"/>
<feature type="transmembrane region" description="Helical" evidence="10">
    <location>
        <begin position="156"/>
        <end position="177"/>
    </location>
</feature>
<dbReference type="Proteomes" id="UP000085678">
    <property type="component" value="Unplaced"/>
</dbReference>
<dbReference type="PROSITE" id="PS00237">
    <property type="entry name" value="G_PROTEIN_RECEP_F1_1"/>
    <property type="match status" value="1"/>
</dbReference>
<feature type="transmembrane region" description="Helical" evidence="10">
    <location>
        <begin position="40"/>
        <end position="65"/>
    </location>
</feature>
<dbReference type="InterPro" id="IPR000276">
    <property type="entry name" value="GPCR_Rhodpsn"/>
</dbReference>
<dbReference type="Gene3D" id="1.20.1070.10">
    <property type="entry name" value="Rhodopsin 7-helix transmembrane proteins"/>
    <property type="match status" value="1"/>
</dbReference>
<organism evidence="12 14">
    <name type="scientific">Lingula anatina</name>
    <name type="common">Brachiopod</name>
    <name type="synonym">Lingula unguis</name>
    <dbReference type="NCBI Taxonomy" id="7574"/>
    <lineage>
        <taxon>Eukaryota</taxon>
        <taxon>Metazoa</taxon>
        <taxon>Spiralia</taxon>
        <taxon>Lophotrochozoa</taxon>
        <taxon>Brachiopoda</taxon>
        <taxon>Linguliformea</taxon>
        <taxon>Lingulata</taxon>
        <taxon>Lingulida</taxon>
        <taxon>Linguloidea</taxon>
        <taxon>Lingulidae</taxon>
        <taxon>Lingula</taxon>
    </lineage>
</organism>
<dbReference type="Pfam" id="PF00001">
    <property type="entry name" value="7tm_1"/>
    <property type="match status" value="1"/>
</dbReference>
<dbReference type="RefSeq" id="XP_013419284.1">
    <property type="nucleotide sequence ID" value="XM_013563830.1"/>
</dbReference>
<dbReference type="RefSeq" id="XP_013419282.1">
    <property type="nucleotide sequence ID" value="XM_013563828.1"/>
</dbReference>
<dbReference type="InterPro" id="IPR017452">
    <property type="entry name" value="GPCR_Rhodpsn_7TM"/>
</dbReference>
<evidence type="ECO:0000256" key="9">
    <source>
        <dbReference type="RuleBase" id="RU000688"/>
    </source>
</evidence>
<comment type="subcellular location">
    <subcellularLocation>
        <location evidence="1">Cell membrane</location>
        <topology evidence="1">Multi-pass membrane protein</topology>
    </subcellularLocation>
</comment>
<dbReference type="GO" id="GO:0004930">
    <property type="term" value="F:G protein-coupled receptor activity"/>
    <property type="evidence" value="ECO:0007669"/>
    <property type="project" value="UniProtKB-KW"/>
</dbReference>
<dbReference type="GO" id="GO:0043410">
    <property type="term" value="P:positive regulation of MAPK cascade"/>
    <property type="evidence" value="ECO:0007669"/>
    <property type="project" value="TreeGrafter"/>
</dbReference>
<dbReference type="SMART" id="SM01381">
    <property type="entry name" value="7TM_GPCR_Srsx"/>
    <property type="match status" value="1"/>
</dbReference>
<keyword evidence="3 9" id="KW-0812">Transmembrane</keyword>